<feature type="transmembrane region" description="Helical" evidence="11">
    <location>
        <begin position="441"/>
        <end position="460"/>
    </location>
</feature>
<feature type="coiled-coil region" evidence="10">
    <location>
        <begin position="240"/>
        <end position="267"/>
    </location>
</feature>
<keyword evidence="6 11" id="KW-0812">Transmembrane</keyword>
<proteinExistence type="inferred from homology"/>
<evidence type="ECO:0000256" key="10">
    <source>
        <dbReference type="SAM" id="Coils"/>
    </source>
</evidence>
<keyword evidence="7 11" id="KW-1133">Transmembrane helix</keyword>
<dbReference type="GO" id="GO:0016036">
    <property type="term" value="P:cellular response to phosphate starvation"/>
    <property type="evidence" value="ECO:0007669"/>
    <property type="project" value="TreeGrafter"/>
</dbReference>
<evidence type="ECO:0000256" key="2">
    <source>
        <dbReference type="ARBA" id="ARBA00009665"/>
    </source>
</evidence>
<feature type="domain" description="EXS" evidence="12">
    <location>
        <begin position="438"/>
        <end position="664"/>
    </location>
</feature>
<dbReference type="PROSITE" id="PS51380">
    <property type="entry name" value="EXS"/>
    <property type="match status" value="1"/>
</dbReference>
<dbReference type="CDD" id="cd14447">
    <property type="entry name" value="SPX"/>
    <property type="match status" value="1"/>
</dbReference>
<dbReference type="CDD" id="cd14476">
    <property type="entry name" value="SPX_PHO1_like"/>
    <property type="match status" value="1"/>
</dbReference>
<keyword evidence="8 11" id="KW-0472">Membrane</keyword>
<dbReference type="PROSITE" id="PS51382">
    <property type="entry name" value="SPX"/>
    <property type="match status" value="1"/>
</dbReference>
<evidence type="ECO:0000256" key="1">
    <source>
        <dbReference type="ARBA" id="ARBA00004651"/>
    </source>
</evidence>
<evidence type="ECO:0000256" key="4">
    <source>
        <dbReference type="ARBA" id="ARBA00022475"/>
    </source>
</evidence>
<feature type="domain" description="SPX" evidence="13">
    <location>
        <begin position="1"/>
        <end position="307"/>
    </location>
</feature>
<feature type="coiled-coil region" evidence="10">
    <location>
        <begin position="126"/>
        <end position="153"/>
    </location>
</feature>
<name>A0AAW2RD37_SESRA</name>
<evidence type="ECO:0000256" key="11">
    <source>
        <dbReference type="SAM" id="Phobius"/>
    </source>
</evidence>
<comment type="function">
    <text evidence="9">May transport inorganic phosphate (Pi).</text>
</comment>
<sequence length="664" mass="76562">MKFGKELASQMVQEWQAAYMDYNELKKLLKDLLRFRQNHALPSSPGPAARQRSLTRRLTMYRAFSGLTGLRGSPRKNEDEVILVSALEQEGSDYYYQTMFLRSSEEGGEYELMFFRKLDAEFNKVVKFYKGKVEEVKREAEELSKQMDALIALRIRVDKPYMGMGQGFAPAEVRVAATAGNSAPATVIASINGVKQGEQVSAEKNRKDSRSFRPASVDVLDHVKINVDPESPVSTLRNVIESSKSDLSFSKEELTKAEEKLRKALIEFYQQLRLLKSYCFLNMLAFSKIMKKYDKITSRSASKSYLEMVDKSYLGTSDEVNRLIERLEATFIKHFANGNRRKGMKSLRPGHKKERHRTTFFLGLFTGCSIALVAAIIVSIHARNLLNHEDGQYMDNIFPLSLFGFIVLHMIMYGSNTYLWRRFRVNYPFIFGFKPGSELGFREVFLLASGLSVLALAAVLSNLDMEMDPRTQSFEALTELVPLGLVTVVLLITFCPFNIIYRSSRFFLLRCAWHCICAPLYKVTLSDFFLADQLTSQVQAFRSLQFYICYYGWGDFKKRSNKCLESDVYEILYIVVAIIPFWSRALQVVNILLRLVWMQLVLDFHEAPFLHRRAMVAVVACLEILRRGIWNFFRLENEHFNNVGKYRAFKSVPLPFHYEDEKIM</sequence>
<comment type="caution">
    <text evidence="14">The sequence shown here is derived from an EMBL/GenBank/DDBJ whole genome shotgun (WGS) entry which is preliminary data.</text>
</comment>
<dbReference type="Pfam" id="PF03105">
    <property type="entry name" value="SPX"/>
    <property type="match status" value="1"/>
</dbReference>
<dbReference type="AlphaFoldDB" id="A0AAW2RD37"/>
<dbReference type="Pfam" id="PF03124">
    <property type="entry name" value="EXS"/>
    <property type="match status" value="1"/>
</dbReference>
<evidence type="ECO:0000256" key="3">
    <source>
        <dbReference type="ARBA" id="ARBA00022448"/>
    </source>
</evidence>
<comment type="subcellular location">
    <subcellularLocation>
        <location evidence="1">Cell membrane</location>
        <topology evidence="1">Multi-pass membrane protein</topology>
    </subcellularLocation>
</comment>
<dbReference type="PANTHER" id="PTHR10783:SF124">
    <property type="entry name" value="PHOSPHATE TRANSPORTER PHO1 HOMOLOG 9"/>
    <property type="match status" value="1"/>
</dbReference>
<keyword evidence="10" id="KW-0175">Coiled coil</keyword>
<dbReference type="GO" id="GO:0000822">
    <property type="term" value="F:inositol hexakisphosphate binding"/>
    <property type="evidence" value="ECO:0007669"/>
    <property type="project" value="TreeGrafter"/>
</dbReference>
<evidence type="ECO:0000256" key="8">
    <source>
        <dbReference type="ARBA" id="ARBA00023136"/>
    </source>
</evidence>
<accession>A0AAW2RD37</accession>
<evidence type="ECO:0000313" key="14">
    <source>
        <dbReference type="EMBL" id="KAL0377561.1"/>
    </source>
</evidence>
<keyword evidence="4" id="KW-1003">Cell membrane</keyword>
<organism evidence="14">
    <name type="scientific">Sesamum radiatum</name>
    <name type="common">Black benniseed</name>
    <dbReference type="NCBI Taxonomy" id="300843"/>
    <lineage>
        <taxon>Eukaryota</taxon>
        <taxon>Viridiplantae</taxon>
        <taxon>Streptophyta</taxon>
        <taxon>Embryophyta</taxon>
        <taxon>Tracheophyta</taxon>
        <taxon>Spermatophyta</taxon>
        <taxon>Magnoliopsida</taxon>
        <taxon>eudicotyledons</taxon>
        <taxon>Gunneridae</taxon>
        <taxon>Pentapetalae</taxon>
        <taxon>asterids</taxon>
        <taxon>lamiids</taxon>
        <taxon>Lamiales</taxon>
        <taxon>Pedaliaceae</taxon>
        <taxon>Sesamum</taxon>
    </lineage>
</organism>
<dbReference type="InterPro" id="IPR004331">
    <property type="entry name" value="SPX_dom"/>
</dbReference>
<evidence type="ECO:0000256" key="9">
    <source>
        <dbReference type="ARBA" id="ARBA00043939"/>
    </source>
</evidence>
<keyword evidence="5" id="KW-0592">Phosphate transport</keyword>
<dbReference type="GO" id="GO:0005802">
    <property type="term" value="C:trans-Golgi network"/>
    <property type="evidence" value="ECO:0007669"/>
    <property type="project" value="TreeGrafter"/>
</dbReference>
<keyword evidence="3" id="KW-0813">Transport</keyword>
<reference evidence="14" key="2">
    <citation type="journal article" date="2024" name="Plant">
        <title>Genomic evolution and insights into agronomic trait innovations of Sesamum species.</title>
        <authorList>
            <person name="Miao H."/>
            <person name="Wang L."/>
            <person name="Qu L."/>
            <person name="Liu H."/>
            <person name="Sun Y."/>
            <person name="Le M."/>
            <person name="Wang Q."/>
            <person name="Wei S."/>
            <person name="Zheng Y."/>
            <person name="Lin W."/>
            <person name="Duan Y."/>
            <person name="Cao H."/>
            <person name="Xiong S."/>
            <person name="Wang X."/>
            <person name="Wei L."/>
            <person name="Li C."/>
            <person name="Ma Q."/>
            <person name="Ju M."/>
            <person name="Zhao R."/>
            <person name="Li G."/>
            <person name="Mu C."/>
            <person name="Tian Q."/>
            <person name="Mei H."/>
            <person name="Zhang T."/>
            <person name="Gao T."/>
            <person name="Zhang H."/>
        </authorList>
    </citation>
    <scope>NUCLEOTIDE SEQUENCE</scope>
    <source>
        <strain evidence="14">G02</strain>
    </source>
</reference>
<evidence type="ECO:0000256" key="7">
    <source>
        <dbReference type="ARBA" id="ARBA00022989"/>
    </source>
</evidence>
<evidence type="ECO:0000259" key="13">
    <source>
        <dbReference type="PROSITE" id="PS51382"/>
    </source>
</evidence>
<comment type="similarity">
    <text evidence="2">Belongs to the SYG1 (TC 2.A.94) family.</text>
</comment>
<protein>
    <submittedName>
        <fullName evidence="14">Phosphate transporter</fullName>
    </submittedName>
</protein>
<dbReference type="EMBL" id="JACGWJ010000013">
    <property type="protein sequence ID" value="KAL0377561.1"/>
    <property type="molecule type" value="Genomic_DNA"/>
</dbReference>
<dbReference type="GO" id="GO:0005886">
    <property type="term" value="C:plasma membrane"/>
    <property type="evidence" value="ECO:0007669"/>
    <property type="project" value="UniProtKB-SubCell"/>
</dbReference>
<feature type="transmembrane region" description="Helical" evidence="11">
    <location>
        <begin position="480"/>
        <end position="501"/>
    </location>
</feature>
<reference evidence="14" key="1">
    <citation type="submission" date="2020-06" db="EMBL/GenBank/DDBJ databases">
        <authorList>
            <person name="Li T."/>
            <person name="Hu X."/>
            <person name="Zhang T."/>
            <person name="Song X."/>
            <person name="Zhang H."/>
            <person name="Dai N."/>
            <person name="Sheng W."/>
            <person name="Hou X."/>
            <person name="Wei L."/>
        </authorList>
    </citation>
    <scope>NUCLEOTIDE SEQUENCE</scope>
    <source>
        <strain evidence="14">G02</strain>
        <tissue evidence="14">Leaf</tissue>
    </source>
</reference>
<dbReference type="PANTHER" id="PTHR10783">
    <property type="entry name" value="XENOTROPIC AND POLYTROPIC RETROVIRUS RECEPTOR 1-RELATED"/>
    <property type="match status" value="1"/>
</dbReference>
<dbReference type="InterPro" id="IPR004342">
    <property type="entry name" value="EXS_C"/>
</dbReference>
<gene>
    <name evidence="14" type="ORF">Sradi_3061600</name>
</gene>
<evidence type="ECO:0000256" key="5">
    <source>
        <dbReference type="ARBA" id="ARBA00022592"/>
    </source>
</evidence>
<dbReference type="InterPro" id="IPR034092">
    <property type="entry name" value="PHO1_SPX"/>
</dbReference>
<feature type="transmembrane region" description="Helical" evidence="11">
    <location>
        <begin position="360"/>
        <end position="380"/>
    </location>
</feature>
<evidence type="ECO:0000259" key="12">
    <source>
        <dbReference type="PROSITE" id="PS51380"/>
    </source>
</evidence>
<evidence type="ECO:0000256" key="6">
    <source>
        <dbReference type="ARBA" id="ARBA00022692"/>
    </source>
</evidence>
<dbReference type="GO" id="GO:0006817">
    <property type="term" value="P:phosphate ion transport"/>
    <property type="evidence" value="ECO:0007669"/>
    <property type="project" value="UniProtKB-KW"/>
</dbReference>
<feature type="transmembrane region" description="Helical" evidence="11">
    <location>
        <begin position="400"/>
        <end position="420"/>
    </location>
</feature>